<evidence type="ECO:0008006" key="4">
    <source>
        <dbReference type="Google" id="ProtNLM"/>
    </source>
</evidence>
<dbReference type="PANTHER" id="PTHR33376">
    <property type="match status" value="1"/>
</dbReference>
<dbReference type="EMBL" id="VTUU01000007">
    <property type="protein sequence ID" value="KAA1172305.1"/>
    <property type="molecule type" value="Genomic_DNA"/>
</dbReference>
<dbReference type="CDD" id="cd13666">
    <property type="entry name" value="PBP2_TRAP_DctP_like_1"/>
    <property type="match status" value="1"/>
</dbReference>
<keyword evidence="3" id="KW-1185">Reference proteome</keyword>
<dbReference type="PANTHER" id="PTHR33376:SF15">
    <property type="entry name" value="BLL6794 PROTEIN"/>
    <property type="match status" value="1"/>
</dbReference>
<dbReference type="Proteomes" id="UP000323161">
    <property type="component" value="Unassembled WGS sequence"/>
</dbReference>
<keyword evidence="1" id="KW-0732">Signal</keyword>
<name>A0A5B0VDS3_9GAMM</name>
<dbReference type="Gene3D" id="3.40.190.170">
    <property type="entry name" value="Bacterial extracellular solute-binding protein, family 7"/>
    <property type="match status" value="1"/>
</dbReference>
<reference evidence="2 3" key="1">
    <citation type="submission" date="2019-08" db="EMBL/GenBank/DDBJ databases">
        <title>Marinobacter ZYF650 sp. nov., a marine bacterium isolated from seawater of the Mariana trench.</title>
        <authorList>
            <person name="Ahmad W."/>
        </authorList>
    </citation>
    <scope>NUCLEOTIDE SEQUENCE [LARGE SCALE GENOMIC DNA]</scope>
    <source>
        <strain evidence="2 3">ZYF650</strain>
    </source>
</reference>
<dbReference type="GO" id="GO:0055085">
    <property type="term" value="P:transmembrane transport"/>
    <property type="evidence" value="ECO:0007669"/>
    <property type="project" value="InterPro"/>
</dbReference>
<comment type="caution">
    <text evidence="2">The sequence shown here is derived from an EMBL/GenBank/DDBJ whole genome shotgun (WGS) entry which is preliminary data.</text>
</comment>
<dbReference type="RefSeq" id="WP_149600887.1">
    <property type="nucleotide sequence ID" value="NZ_VTUU01000007.1"/>
</dbReference>
<organism evidence="2 3">
    <name type="scientific">Marinobacter salinexigens</name>
    <dbReference type="NCBI Taxonomy" id="2919747"/>
    <lineage>
        <taxon>Bacteria</taxon>
        <taxon>Pseudomonadati</taxon>
        <taxon>Pseudomonadota</taxon>
        <taxon>Gammaproteobacteria</taxon>
        <taxon>Pseudomonadales</taxon>
        <taxon>Marinobacteraceae</taxon>
        <taxon>Marinobacter</taxon>
    </lineage>
</organism>
<evidence type="ECO:0000256" key="1">
    <source>
        <dbReference type="ARBA" id="ARBA00022729"/>
    </source>
</evidence>
<protein>
    <recommendedName>
        <fullName evidence="4">C4-dicarboxylate ABC transporter substrate-binding protein</fullName>
    </recommendedName>
</protein>
<proteinExistence type="predicted"/>
<dbReference type="InterPro" id="IPR038404">
    <property type="entry name" value="TRAP_DctP_sf"/>
</dbReference>
<evidence type="ECO:0000313" key="3">
    <source>
        <dbReference type="Proteomes" id="UP000323161"/>
    </source>
</evidence>
<dbReference type="NCBIfam" id="NF037995">
    <property type="entry name" value="TRAP_S1"/>
    <property type="match status" value="1"/>
</dbReference>
<gene>
    <name evidence="2" type="ORF">FWJ25_14015</name>
</gene>
<evidence type="ECO:0000313" key="2">
    <source>
        <dbReference type="EMBL" id="KAA1172305.1"/>
    </source>
</evidence>
<sequence length="373" mass="40321">MLKKRLGLFSSIGVSVVLVAGSITATPALARDLSYGSYLPPHHPTSTGMKVFFDEVESGTEGDIKFNFFPSGAAASGKELLSAVRDGMIDGGFLVTVYYPTSLPANTTISDLSFWDQNSLVATAASIDTVLTGCPQCIQEFEDNDVRFLASYGTPPYQAMCKADFANGFDPKGLRMRVAGEEIGRWVTQIGGIPVNIPNSESYEAMERSQLDCVIGATSWLKSLSLNEVANSVVELPMGSFVGGSLLNIRNSVWEELSDAEQQAVVSAVPLGVAKTIFEYQKEEQEVRGSAAEKGIGFIEVSDQMKQVRADFMQAQVERAAATAAGRGVENADRIVASFIANLEKWEKLLADPDITEEEYAALLKSEIYDKAF</sequence>
<dbReference type="InterPro" id="IPR018389">
    <property type="entry name" value="DctP_fam"/>
</dbReference>
<accession>A0A5B0VDS3</accession>
<dbReference type="Pfam" id="PF03480">
    <property type="entry name" value="DctP"/>
    <property type="match status" value="1"/>
</dbReference>
<dbReference type="AlphaFoldDB" id="A0A5B0VDS3"/>